<keyword evidence="3" id="KW-1185">Reference proteome</keyword>
<dbReference type="KEGG" id="ndk:I601_0209"/>
<evidence type="ECO:0000256" key="1">
    <source>
        <dbReference type="SAM" id="MobiDB-lite"/>
    </source>
</evidence>
<organism evidence="2 3">
    <name type="scientific">Nocardioides dokdonensis FR1436</name>
    <dbReference type="NCBI Taxonomy" id="1300347"/>
    <lineage>
        <taxon>Bacteria</taxon>
        <taxon>Bacillati</taxon>
        <taxon>Actinomycetota</taxon>
        <taxon>Actinomycetes</taxon>
        <taxon>Propionibacteriales</taxon>
        <taxon>Nocardioidaceae</taxon>
        <taxon>Nocardioides</taxon>
    </lineage>
</organism>
<dbReference type="AlphaFoldDB" id="A0A1A9GGB7"/>
<dbReference type="PATRIC" id="fig|1300347.3.peg.211"/>
<dbReference type="RefSeq" id="WP_169834641.1">
    <property type="nucleotide sequence ID" value="NZ_CP015079.1"/>
</dbReference>
<feature type="region of interest" description="Disordered" evidence="1">
    <location>
        <begin position="74"/>
        <end position="99"/>
    </location>
</feature>
<dbReference type="EMBL" id="CP015079">
    <property type="protein sequence ID" value="ANH36663.1"/>
    <property type="molecule type" value="Genomic_DNA"/>
</dbReference>
<protein>
    <submittedName>
        <fullName evidence="2">Uncharacterized protein</fullName>
    </submittedName>
</protein>
<gene>
    <name evidence="2" type="ORF">I601_0209</name>
</gene>
<reference evidence="2 3" key="1">
    <citation type="submission" date="2016-03" db="EMBL/GenBank/DDBJ databases">
        <title>Complete genome sequence of a soil Actinobacterium, Nocardioides dokdonensis FR1436.</title>
        <authorList>
            <person name="Kwon S.-K."/>
            <person name="Kim K."/>
            <person name="Kim J.F."/>
        </authorList>
    </citation>
    <scope>NUCLEOTIDE SEQUENCE [LARGE SCALE GENOMIC DNA]</scope>
    <source>
        <strain evidence="2 3">FR1436</strain>
    </source>
</reference>
<dbReference type="STRING" id="1300347.I601_0209"/>
<evidence type="ECO:0000313" key="3">
    <source>
        <dbReference type="Proteomes" id="UP000077868"/>
    </source>
</evidence>
<evidence type="ECO:0000313" key="2">
    <source>
        <dbReference type="EMBL" id="ANH36663.1"/>
    </source>
</evidence>
<sequence>MDLVFFSFIRLEEGSAEDHRAYNRWHQLDHRPENLALPGVAWGDRPVPIDPLRRLQVATDLAVPGRVAGIVDRVGLTPPHRHPQHPPRRCPLQGGPTSR</sequence>
<proteinExistence type="predicted"/>
<dbReference type="Proteomes" id="UP000077868">
    <property type="component" value="Chromosome"/>
</dbReference>
<accession>A0A1A9GGB7</accession>
<feature type="compositionally biased region" description="Basic residues" evidence="1">
    <location>
        <begin position="79"/>
        <end position="88"/>
    </location>
</feature>
<name>A0A1A9GGB7_9ACTN</name>